<dbReference type="Proteomes" id="UP000324222">
    <property type="component" value="Unassembled WGS sequence"/>
</dbReference>
<organism evidence="1 2">
    <name type="scientific">Portunus trituberculatus</name>
    <name type="common">Swimming crab</name>
    <name type="synonym">Neptunus trituberculatus</name>
    <dbReference type="NCBI Taxonomy" id="210409"/>
    <lineage>
        <taxon>Eukaryota</taxon>
        <taxon>Metazoa</taxon>
        <taxon>Ecdysozoa</taxon>
        <taxon>Arthropoda</taxon>
        <taxon>Crustacea</taxon>
        <taxon>Multicrustacea</taxon>
        <taxon>Malacostraca</taxon>
        <taxon>Eumalacostraca</taxon>
        <taxon>Eucarida</taxon>
        <taxon>Decapoda</taxon>
        <taxon>Pleocyemata</taxon>
        <taxon>Brachyura</taxon>
        <taxon>Eubrachyura</taxon>
        <taxon>Portunoidea</taxon>
        <taxon>Portunidae</taxon>
        <taxon>Portuninae</taxon>
        <taxon>Portunus</taxon>
    </lineage>
</organism>
<keyword evidence="2" id="KW-1185">Reference proteome</keyword>
<protein>
    <submittedName>
        <fullName evidence="1">Uncharacterized protein</fullName>
    </submittedName>
</protein>
<proteinExistence type="predicted"/>
<evidence type="ECO:0000313" key="2">
    <source>
        <dbReference type="Proteomes" id="UP000324222"/>
    </source>
</evidence>
<comment type="caution">
    <text evidence="1">The sequence shown here is derived from an EMBL/GenBank/DDBJ whole genome shotgun (WGS) entry which is preliminary data.</text>
</comment>
<accession>A0A5B7FYL4</accession>
<name>A0A5B7FYL4_PORTR</name>
<sequence length="66" mass="7248">MFSSALSINQGIAQQPWSCSDSSLRIELASQSSVSSCCITTHAFKYMCICGIHSFCTQFYESIAQI</sequence>
<dbReference type="EMBL" id="VSRR010009651">
    <property type="protein sequence ID" value="MPC50666.1"/>
    <property type="molecule type" value="Genomic_DNA"/>
</dbReference>
<reference evidence="1 2" key="1">
    <citation type="submission" date="2019-05" db="EMBL/GenBank/DDBJ databases">
        <title>Another draft genome of Portunus trituberculatus and its Hox gene families provides insights of decapod evolution.</title>
        <authorList>
            <person name="Jeong J.-H."/>
            <person name="Song I."/>
            <person name="Kim S."/>
            <person name="Choi T."/>
            <person name="Kim D."/>
            <person name="Ryu S."/>
            <person name="Kim W."/>
        </authorList>
    </citation>
    <scope>NUCLEOTIDE SEQUENCE [LARGE SCALE GENOMIC DNA]</scope>
    <source>
        <tissue evidence="1">Muscle</tissue>
    </source>
</reference>
<gene>
    <name evidence="1" type="ORF">E2C01_044495</name>
</gene>
<dbReference type="AlphaFoldDB" id="A0A5B7FYL4"/>
<evidence type="ECO:0000313" key="1">
    <source>
        <dbReference type="EMBL" id="MPC50666.1"/>
    </source>
</evidence>